<name>A0AA39HYB2_9BILA</name>
<feature type="region of interest" description="Disordered" evidence="1">
    <location>
        <begin position="31"/>
        <end position="98"/>
    </location>
</feature>
<feature type="compositionally biased region" description="Polar residues" evidence="1">
    <location>
        <begin position="62"/>
        <end position="74"/>
    </location>
</feature>
<sequence>MHDKHFPHITAQQVQLLELKMNLLKRRFLERREAKREEKREKRAETTQAASEPPKIYDRSLKQSYSYQKSLQHNDAQKVIDKHRRNQEMDKLERNNCW</sequence>
<evidence type="ECO:0000313" key="3">
    <source>
        <dbReference type="Proteomes" id="UP001175271"/>
    </source>
</evidence>
<keyword evidence="3" id="KW-1185">Reference proteome</keyword>
<accession>A0AA39HYB2</accession>
<dbReference type="Proteomes" id="UP001175271">
    <property type="component" value="Unassembled WGS sequence"/>
</dbReference>
<dbReference type="EMBL" id="JAUCMV010000003">
    <property type="protein sequence ID" value="KAK0413097.1"/>
    <property type="molecule type" value="Genomic_DNA"/>
</dbReference>
<gene>
    <name evidence="2" type="ORF">QR680_006595</name>
</gene>
<feature type="compositionally biased region" description="Basic and acidic residues" evidence="1">
    <location>
        <begin position="75"/>
        <end position="98"/>
    </location>
</feature>
<reference evidence="2" key="1">
    <citation type="submission" date="2023-06" db="EMBL/GenBank/DDBJ databases">
        <title>Genomic analysis of the entomopathogenic nematode Steinernema hermaphroditum.</title>
        <authorList>
            <person name="Schwarz E.M."/>
            <person name="Heppert J.K."/>
            <person name="Baniya A."/>
            <person name="Schwartz H.T."/>
            <person name="Tan C.-H."/>
            <person name="Antoshechkin I."/>
            <person name="Sternberg P.W."/>
            <person name="Goodrich-Blair H."/>
            <person name="Dillman A.R."/>
        </authorList>
    </citation>
    <scope>NUCLEOTIDE SEQUENCE</scope>
    <source>
        <strain evidence="2">PS9179</strain>
        <tissue evidence="2">Whole animal</tissue>
    </source>
</reference>
<evidence type="ECO:0000256" key="1">
    <source>
        <dbReference type="SAM" id="MobiDB-lite"/>
    </source>
</evidence>
<comment type="caution">
    <text evidence="2">The sequence shown here is derived from an EMBL/GenBank/DDBJ whole genome shotgun (WGS) entry which is preliminary data.</text>
</comment>
<protein>
    <submittedName>
        <fullName evidence="2">Uncharacterized protein</fullName>
    </submittedName>
</protein>
<dbReference type="AlphaFoldDB" id="A0AA39HYB2"/>
<evidence type="ECO:0000313" key="2">
    <source>
        <dbReference type="EMBL" id="KAK0413097.1"/>
    </source>
</evidence>
<feature type="compositionally biased region" description="Basic and acidic residues" evidence="1">
    <location>
        <begin position="31"/>
        <end position="45"/>
    </location>
</feature>
<organism evidence="2 3">
    <name type="scientific">Steinernema hermaphroditum</name>
    <dbReference type="NCBI Taxonomy" id="289476"/>
    <lineage>
        <taxon>Eukaryota</taxon>
        <taxon>Metazoa</taxon>
        <taxon>Ecdysozoa</taxon>
        <taxon>Nematoda</taxon>
        <taxon>Chromadorea</taxon>
        <taxon>Rhabditida</taxon>
        <taxon>Tylenchina</taxon>
        <taxon>Panagrolaimomorpha</taxon>
        <taxon>Strongyloidoidea</taxon>
        <taxon>Steinernematidae</taxon>
        <taxon>Steinernema</taxon>
    </lineage>
</organism>
<proteinExistence type="predicted"/>